<dbReference type="OrthoDB" id="5932158at2"/>
<keyword evidence="3" id="KW-1133">Transmembrane helix</keyword>
<evidence type="ECO:0000256" key="2">
    <source>
        <dbReference type="ARBA" id="ARBA00022803"/>
    </source>
</evidence>
<dbReference type="Gene3D" id="1.25.40.10">
    <property type="entry name" value="Tetratricopeptide repeat domain"/>
    <property type="match status" value="1"/>
</dbReference>
<organism evidence="4 5">
    <name type="scientific">Dyella psychrodurans</name>
    <dbReference type="NCBI Taxonomy" id="1927960"/>
    <lineage>
        <taxon>Bacteria</taxon>
        <taxon>Pseudomonadati</taxon>
        <taxon>Pseudomonadota</taxon>
        <taxon>Gammaproteobacteria</taxon>
        <taxon>Lysobacterales</taxon>
        <taxon>Rhodanobacteraceae</taxon>
        <taxon>Dyella</taxon>
    </lineage>
</organism>
<evidence type="ECO:0000313" key="4">
    <source>
        <dbReference type="EMBL" id="RDS85307.1"/>
    </source>
</evidence>
<proteinExistence type="predicted"/>
<feature type="transmembrane region" description="Helical" evidence="3">
    <location>
        <begin position="329"/>
        <end position="350"/>
    </location>
</feature>
<dbReference type="EMBL" id="QRBF01000002">
    <property type="protein sequence ID" value="RDS85307.1"/>
    <property type="molecule type" value="Genomic_DNA"/>
</dbReference>
<evidence type="ECO:0000256" key="3">
    <source>
        <dbReference type="SAM" id="Phobius"/>
    </source>
</evidence>
<dbReference type="InterPro" id="IPR052346">
    <property type="entry name" value="O-mannosyl-transferase_TMTC"/>
</dbReference>
<dbReference type="SUPFAM" id="SSF48452">
    <property type="entry name" value="TPR-like"/>
    <property type="match status" value="1"/>
</dbReference>
<feature type="transmembrane region" description="Helical" evidence="3">
    <location>
        <begin position="12"/>
        <end position="31"/>
    </location>
</feature>
<keyword evidence="3" id="KW-0472">Membrane</keyword>
<feature type="transmembrane region" description="Helical" evidence="3">
    <location>
        <begin position="181"/>
        <end position="209"/>
    </location>
</feature>
<gene>
    <name evidence="4" type="ORF">DWU99_07180</name>
</gene>
<protein>
    <recommendedName>
        <fullName evidence="6">Tetratricopeptide repeat protein</fullName>
    </recommendedName>
</protein>
<dbReference type="PANTHER" id="PTHR44227:SF3">
    <property type="entry name" value="PROTEIN O-MANNOSYL-TRANSFERASE TMTC4"/>
    <property type="match status" value="1"/>
</dbReference>
<dbReference type="AlphaFoldDB" id="A0A370XAK3"/>
<keyword evidence="1" id="KW-0677">Repeat</keyword>
<dbReference type="InterPro" id="IPR011990">
    <property type="entry name" value="TPR-like_helical_dom_sf"/>
</dbReference>
<feature type="transmembrane region" description="Helical" evidence="3">
    <location>
        <begin position="229"/>
        <end position="250"/>
    </location>
</feature>
<feature type="transmembrane region" description="Helical" evidence="3">
    <location>
        <begin position="155"/>
        <end position="174"/>
    </location>
</feature>
<keyword evidence="3" id="KW-0812">Transmembrane</keyword>
<accession>A0A370XAK3</accession>
<dbReference type="PANTHER" id="PTHR44227">
    <property type="match status" value="1"/>
</dbReference>
<feature type="transmembrane region" description="Helical" evidence="3">
    <location>
        <begin position="388"/>
        <end position="408"/>
    </location>
</feature>
<sequence length="598" mass="67222">MFFNAAFRSKWAFILCAITITLIVAISYWPVAHAQFVYDDILDFQKMAWLRHGSDWHQYLFRGFNGWFNYFRPLGVALFTLEVRLFNAQPEPMHLVSLLIHLFNTLLVGMLAKLTCDRVFPSNRHPWMIVVPMLLYGLHPLLVEPVVWIGCQFELTATLFMLLGWVANLGIANATPRAVSIAICFFLAACSKESALAFPFIIAIFDWFIQPEPHASKLTQLRTLLVRNWPTYLAILLAGGAYLALRHWALGALIPTGNAHPLPIWARLQGASFLYLRYWQMFFWPTVGMGPMHPVPMQPFLGFGAATVLRDIGAASILLAATLFALRRLYIAGLVLCTTFALLPVLHIISINFDTSFYHERYAMTGLAVACAWLPAALLQIPSRSHRILALTGMLVVAVWSVISIATIRVTVPLWSTQLKLWQWAVETSPDFVIAKNQLIETYLNEGDDASAWKLIAEVVNSKERCMSCMLNAAILSVRENKPERASFFLQKIKDMPELYLNVESHQTYLTTVGQIELLERHPSDAEGAERAAIALDSLNAEPQIFLAVALVQQGKIAEAQQVEATAITLLGPEDQAKQRRVFDQLVKSWQADATKNP</sequence>
<keyword evidence="2" id="KW-0802">TPR repeat</keyword>
<feature type="transmembrane region" description="Helical" evidence="3">
    <location>
        <begin position="95"/>
        <end position="115"/>
    </location>
</feature>
<feature type="transmembrane region" description="Helical" evidence="3">
    <location>
        <begin position="127"/>
        <end position="149"/>
    </location>
</feature>
<dbReference type="RefSeq" id="WP_115477348.1">
    <property type="nucleotide sequence ID" value="NZ_QRBF01000002.1"/>
</dbReference>
<name>A0A370XAK3_9GAMM</name>
<feature type="transmembrane region" description="Helical" evidence="3">
    <location>
        <begin position="362"/>
        <end position="381"/>
    </location>
</feature>
<feature type="transmembrane region" description="Helical" evidence="3">
    <location>
        <begin position="300"/>
        <end position="322"/>
    </location>
</feature>
<reference evidence="4 5" key="1">
    <citation type="submission" date="2018-07" db="EMBL/GenBank/DDBJ databases">
        <title>Dyella monticola sp. nov. and Dyella psychrodurans sp. nov. isolated from monsoon evergreen broad-leaved forest soil of Dinghu Mountain, China.</title>
        <authorList>
            <person name="Gao Z."/>
            <person name="Qiu L."/>
        </authorList>
    </citation>
    <scope>NUCLEOTIDE SEQUENCE [LARGE SCALE GENOMIC DNA]</scope>
    <source>
        <strain evidence="4 5">4MSK11</strain>
    </source>
</reference>
<comment type="caution">
    <text evidence="4">The sequence shown here is derived from an EMBL/GenBank/DDBJ whole genome shotgun (WGS) entry which is preliminary data.</text>
</comment>
<feature type="transmembrane region" description="Helical" evidence="3">
    <location>
        <begin position="262"/>
        <end position="280"/>
    </location>
</feature>
<evidence type="ECO:0000256" key="1">
    <source>
        <dbReference type="ARBA" id="ARBA00022737"/>
    </source>
</evidence>
<dbReference type="Proteomes" id="UP000255334">
    <property type="component" value="Unassembled WGS sequence"/>
</dbReference>
<evidence type="ECO:0000313" key="5">
    <source>
        <dbReference type="Proteomes" id="UP000255334"/>
    </source>
</evidence>
<keyword evidence="5" id="KW-1185">Reference proteome</keyword>
<evidence type="ECO:0008006" key="6">
    <source>
        <dbReference type="Google" id="ProtNLM"/>
    </source>
</evidence>